<evidence type="ECO:0000313" key="2">
    <source>
        <dbReference type="EMBL" id="QHT86102.1"/>
    </source>
</evidence>
<sequence length="178" mass="20132">MSRSLSSAKQRRAGVSPQAEIPKTMQNANNNNSSNNQPGGLTLPQVIALIDTRLSKLETFVKKAEMNPVSHVLPSISEKDENIGNFNEIIDDFQQRFIMLATEIGTMKDTIMKLQTYTMDVNKMLLEERVNILSDLGDDNKSMFLMQTDSLNESETLNESEIEKYIMEVPESEQIQNE</sequence>
<reference evidence="2" key="1">
    <citation type="journal article" date="2020" name="Nature">
        <title>Giant virus diversity and host interactions through global metagenomics.</title>
        <authorList>
            <person name="Schulz F."/>
            <person name="Roux S."/>
            <person name="Paez-Espino D."/>
            <person name="Jungbluth S."/>
            <person name="Walsh D.A."/>
            <person name="Denef V.J."/>
            <person name="McMahon K.D."/>
            <person name="Konstantinidis K.T."/>
            <person name="Eloe-Fadrosh E.A."/>
            <person name="Kyrpides N.C."/>
            <person name="Woyke T."/>
        </authorList>
    </citation>
    <scope>NUCLEOTIDE SEQUENCE</scope>
    <source>
        <strain evidence="2">GVMAG-M-3300023184-184</strain>
    </source>
</reference>
<organism evidence="2">
    <name type="scientific">viral metagenome</name>
    <dbReference type="NCBI Taxonomy" id="1070528"/>
    <lineage>
        <taxon>unclassified sequences</taxon>
        <taxon>metagenomes</taxon>
        <taxon>organismal metagenomes</taxon>
    </lineage>
</organism>
<name>A0A6C0I004_9ZZZZ</name>
<dbReference type="EMBL" id="MN740058">
    <property type="protein sequence ID" value="QHT86102.1"/>
    <property type="molecule type" value="Genomic_DNA"/>
</dbReference>
<dbReference type="AlphaFoldDB" id="A0A6C0I004"/>
<protein>
    <submittedName>
        <fullName evidence="2">Uncharacterized protein</fullName>
    </submittedName>
</protein>
<accession>A0A6C0I004</accession>
<evidence type="ECO:0000256" key="1">
    <source>
        <dbReference type="SAM" id="MobiDB-lite"/>
    </source>
</evidence>
<proteinExistence type="predicted"/>
<feature type="region of interest" description="Disordered" evidence="1">
    <location>
        <begin position="1"/>
        <end position="40"/>
    </location>
</feature>
<feature type="compositionally biased region" description="Low complexity" evidence="1">
    <location>
        <begin position="27"/>
        <end position="36"/>
    </location>
</feature>